<dbReference type="EC" id="5.4.2.11" evidence="7"/>
<dbReference type="GO" id="GO:0004619">
    <property type="term" value="F:phosphoglycerate mutase activity"/>
    <property type="evidence" value="ECO:0007669"/>
    <property type="project" value="UniProtKB-EC"/>
</dbReference>
<keyword evidence="9" id="KW-1185">Reference proteome</keyword>
<dbReference type="InterPro" id="IPR001345">
    <property type="entry name" value="PG/BPGM_mutase_AS"/>
</dbReference>
<comment type="caution">
    <text evidence="8">The sequence shown here is derived from an EMBL/GenBank/DDBJ whole genome shotgun (WGS) entry which is preliminary data.</text>
</comment>
<name>A0A9W7C174_9STRA</name>
<comment type="catalytic activity">
    <reaction evidence="7">
        <text>(2R)-2-phosphoglycerate = (2R)-3-phosphoglycerate</text>
        <dbReference type="Rhea" id="RHEA:15901"/>
        <dbReference type="ChEBI" id="CHEBI:58272"/>
        <dbReference type="ChEBI" id="CHEBI:58289"/>
        <dbReference type="EC" id="5.4.2.11"/>
    </reaction>
</comment>
<dbReference type="InterPro" id="IPR029033">
    <property type="entry name" value="His_PPase_superfam"/>
</dbReference>
<dbReference type="PANTHER" id="PTHR11931">
    <property type="entry name" value="PHOSPHOGLYCERATE MUTASE"/>
    <property type="match status" value="1"/>
</dbReference>
<dbReference type="HAMAP" id="MF_01039">
    <property type="entry name" value="PGAM_GpmA"/>
    <property type="match status" value="1"/>
</dbReference>
<dbReference type="Pfam" id="PF00300">
    <property type="entry name" value="His_Phos_1"/>
    <property type="match status" value="1"/>
</dbReference>
<feature type="binding site" evidence="5">
    <location>
        <position position="99"/>
    </location>
    <ligand>
        <name>substrate</name>
    </ligand>
</feature>
<evidence type="ECO:0000256" key="7">
    <source>
        <dbReference type="RuleBase" id="RU004511"/>
    </source>
</evidence>
<reference evidence="9" key="1">
    <citation type="journal article" date="2023" name="Commun. Biol.">
        <title>Genome analysis of Parmales, the sister group of diatoms, reveals the evolutionary specialization of diatoms from phago-mixotrophs to photoautotrophs.</title>
        <authorList>
            <person name="Ban H."/>
            <person name="Sato S."/>
            <person name="Yoshikawa S."/>
            <person name="Yamada K."/>
            <person name="Nakamura Y."/>
            <person name="Ichinomiya M."/>
            <person name="Sato N."/>
            <person name="Blanc-Mathieu R."/>
            <person name="Endo H."/>
            <person name="Kuwata A."/>
            <person name="Ogata H."/>
        </authorList>
    </citation>
    <scope>NUCLEOTIDE SEQUENCE [LARGE SCALE GENOMIC DNA]</scope>
    <source>
        <strain evidence="9">NIES 3699</strain>
    </source>
</reference>
<dbReference type="Proteomes" id="UP001165160">
    <property type="component" value="Unassembled WGS sequence"/>
</dbReference>
<feature type="binding site" evidence="5">
    <location>
        <begin position="126"/>
        <end position="129"/>
    </location>
    <ligand>
        <name>substrate</name>
    </ligand>
</feature>
<dbReference type="AlphaFoldDB" id="A0A9W7C174"/>
<comment type="similarity">
    <text evidence="1 7">Belongs to the phosphoglycerate mutase family. BPG-dependent PGAM subfamily.</text>
</comment>
<dbReference type="Gene3D" id="3.40.50.1240">
    <property type="entry name" value="Phosphoglycerate mutase-like"/>
    <property type="match status" value="1"/>
</dbReference>
<accession>A0A9W7C174</accession>
<gene>
    <name evidence="8" type="ORF">TrVE_jg6558</name>
</gene>
<evidence type="ECO:0000256" key="2">
    <source>
        <dbReference type="ARBA" id="ARBA00023152"/>
    </source>
</evidence>
<dbReference type="SMART" id="SM00855">
    <property type="entry name" value="PGAM"/>
    <property type="match status" value="1"/>
</dbReference>
<feature type="site" description="Transition state stabilizer" evidence="6">
    <location>
        <position position="225"/>
    </location>
</feature>
<dbReference type="GO" id="GO:0006096">
    <property type="term" value="P:glycolytic process"/>
    <property type="evidence" value="ECO:0007669"/>
    <property type="project" value="UniProtKB-KW"/>
</dbReference>
<evidence type="ECO:0000313" key="8">
    <source>
        <dbReference type="EMBL" id="GMI00785.1"/>
    </source>
</evidence>
<evidence type="ECO:0000256" key="6">
    <source>
        <dbReference type="PIRSR" id="PIRSR613078-3"/>
    </source>
</evidence>
<dbReference type="InterPro" id="IPR005952">
    <property type="entry name" value="Phosphogly_mut1"/>
</dbReference>
<evidence type="ECO:0000313" key="9">
    <source>
        <dbReference type="Proteomes" id="UP001165160"/>
    </source>
</evidence>
<feature type="binding site" evidence="5">
    <location>
        <begin position="47"/>
        <end position="54"/>
    </location>
    <ligand>
        <name>substrate</name>
    </ligand>
</feature>
<evidence type="ECO:0000256" key="5">
    <source>
        <dbReference type="PIRSR" id="PIRSR613078-2"/>
    </source>
</evidence>
<dbReference type="EMBL" id="BRXX01000252">
    <property type="protein sequence ID" value="GMI00785.1"/>
    <property type="molecule type" value="Genomic_DNA"/>
</dbReference>
<dbReference type="SUPFAM" id="SSF53254">
    <property type="entry name" value="Phosphoglycerate mutase-like"/>
    <property type="match status" value="1"/>
</dbReference>
<dbReference type="CDD" id="cd07067">
    <property type="entry name" value="HP_PGM_like"/>
    <property type="match status" value="1"/>
</dbReference>
<feature type="active site" description="Proton donor/acceptor" evidence="4">
    <location>
        <position position="126"/>
    </location>
</feature>
<feature type="binding site" evidence="5">
    <location>
        <begin position="155"/>
        <end position="156"/>
    </location>
    <ligand>
        <name>substrate</name>
    </ligand>
</feature>
<evidence type="ECO:0000256" key="4">
    <source>
        <dbReference type="PIRSR" id="PIRSR613078-1"/>
    </source>
</evidence>
<dbReference type="PROSITE" id="PS00175">
    <property type="entry name" value="PG_MUTASE"/>
    <property type="match status" value="1"/>
</dbReference>
<protein>
    <recommendedName>
        <fullName evidence="7">Phosphoglycerate mutase</fullName>
        <ecNumber evidence="7">5.4.2.11</ecNumber>
    </recommendedName>
</protein>
<keyword evidence="2 7" id="KW-0324">Glycolysis</keyword>
<keyword evidence="3 7" id="KW-0413">Isomerase</keyword>
<feature type="binding site" evidence="5">
    <location>
        <position position="137"/>
    </location>
    <ligand>
        <name>substrate</name>
    </ligand>
</feature>
<dbReference type="NCBIfam" id="TIGR01258">
    <property type="entry name" value="pgm_1"/>
    <property type="match status" value="1"/>
</dbReference>
<proteinExistence type="inferred from homology"/>
<organism evidence="8 9">
    <name type="scientific">Triparma verrucosa</name>
    <dbReference type="NCBI Taxonomy" id="1606542"/>
    <lineage>
        <taxon>Eukaryota</taxon>
        <taxon>Sar</taxon>
        <taxon>Stramenopiles</taxon>
        <taxon>Ochrophyta</taxon>
        <taxon>Bolidophyceae</taxon>
        <taxon>Parmales</taxon>
        <taxon>Triparmaceae</taxon>
        <taxon>Triparma</taxon>
    </lineage>
</organism>
<dbReference type="InterPro" id="IPR013078">
    <property type="entry name" value="His_Pase_superF_clade-1"/>
</dbReference>
<sequence>MLARLRSPECFRQLSNSARASLLCCYSSSAPLSRPKDFVPSTLILLRHGESVWNSQNLYTGWCDVPLTPLGEVEARTAGRLLDDNGFAFDVCHTSVLKRASFTANMALNMANQHYVNVKKTWALNERHYGRLQGYNKDEAYHELGIDRELLMRMRRTWNTAPPAMEDDHPYWHGNDRRYRDLTEQQLESSRGESLLTTSLRCMDYFQEEVMPDLAQGKCILVVSHANSLRSIIKVLDSISNEAIKVMSVPTGIPMIYRLDENNVPIPPNRLHEYGCEPIGYTWGDERGLGGFRGTYLGDTDRLKSIQGKRDLTNRDWQRIILRKVYDEAVNCETENVVETRNLWWALHAKMGESEEYKNMLLLDKMLTMLEEEAKSRKQRYITREGFDAMIKKLHLDSEGQVVLPFKKVGQGRKREEQIVEFTRLHPEAPEPPLATTNA</sequence>
<evidence type="ECO:0000256" key="3">
    <source>
        <dbReference type="ARBA" id="ARBA00023235"/>
    </source>
</evidence>
<feature type="binding site" evidence="5">
    <location>
        <begin position="60"/>
        <end position="61"/>
    </location>
    <ligand>
        <name>substrate</name>
    </ligand>
</feature>
<feature type="active site" description="Tele-phosphohistidine intermediate" evidence="4">
    <location>
        <position position="48"/>
    </location>
</feature>
<evidence type="ECO:0000256" key="1">
    <source>
        <dbReference type="ARBA" id="ARBA00006717"/>
    </source>
</evidence>